<evidence type="ECO:0000256" key="6">
    <source>
        <dbReference type="ARBA" id="ARBA00023065"/>
    </source>
</evidence>
<dbReference type="PRINTS" id="PR00126">
    <property type="entry name" value="ATPASEGAMMA"/>
</dbReference>
<dbReference type="GO" id="GO:0046933">
    <property type="term" value="F:proton-transporting ATP synthase activity, rotational mechanism"/>
    <property type="evidence" value="ECO:0007669"/>
    <property type="project" value="UniProtKB-UniRule"/>
</dbReference>
<dbReference type="Proteomes" id="UP000612893">
    <property type="component" value="Unassembled WGS sequence"/>
</dbReference>
<keyword evidence="4 11" id="KW-0813">Transport</keyword>
<comment type="subcellular location">
    <subcellularLocation>
        <location evidence="11">Cell membrane</location>
        <topology evidence="11">Peripheral membrane protein</topology>
    </subcellularLocation>
    <subcellularLocation>
        <location evidence="2">Membrane</location>
        <topology evidence="2">Peripheral membrane protein</topology>
    </subcellularLocation>
    <subcellularLocation>
        <location evidence="10">Thylakoid</location>
    </subcellularLocation>
</comment>
<evidence type="ECO:0000256" key="10">
    <source>
        <dbReference type="ARBA" id="ARBA00060385"/>
    </source>
</evidence>
<sequence>MPSLRDVRRRIRSVQNIQKITKAMQVVAATKLRKAQQAVQSTRPYAEKMLEVLETTAERATEYRHPYLEQREGDRAVIILVTSDKGLAGALNSNTIRATVRYVNENHRGQARYVTIGRKGRDFMARYRREIIADASGLRDRPGIAPILPVVAAAMEEFNEGRTDSILLAYARWVSTLRQEPVVRKLLPFDIPKREEGAPPGADYIYEPDPESVLDALLPRYVETQVYQAVLENQASFYSAQMIAMQNATNAAGDFIQDLTLTANKVRQETITMELMDIVGGAEALRASGR</sequence>
<evidence type="ECO:0000256" key="5">
    <source>
        <dbReference type="ARBA" id="ARBA00022781"/>
    </source>
</evidence>
<comment type="function">
    <text evidence="1 11">Produces ATP from ADP in the presence of a proton gradient across the membrane. The gamma chain is believed to be important in regulating ATPase activity and the flow of protons through the CF(0) complex.</text>
</comment>
<keyword evidence="8 11" id="KW-0139">CF(1)</keyword>
<keyword evidence="6 11" id="KW-0406">Ion transport</keyword>
<dbReference type="GO" id="GO:0009579">
    <property type="term" value="C:thylakoid"/>
    <property type="evidence" value="ECO:0007669"/>
    <property type="project" value="UniProtKB-SubCell"/>
</dbReference>
<evidence type="ECO:0000313" key="12">
    <source>
        <dbReference type="EMBL" id="MBJ7601177.1"/>
    </source>
</evidence>
<dbReference type="NCBIfam" id="TIGR01146">
    <property type="entry name" value="ATPsyn_F1gamma"/>
    <property type="match status" value="1"/>
</dbReference>
<dbReference type="GO" id="GO:0045259">
    <property type="term" value="C:proton-transporting ATP synthase complex"/>
    <property type="evidence" value="ECO:0007669"/>
    <property type="project" value="UniProtKB-KW"/>
</dbReference>
<dbReference type="SUPFAM" id="SSF52943">
    <property type="entry name" value="ATP synthase (F1-ATPase), gamma subunit"/>
    <property type="match status" value="1"/>
</dbReference>
<dbReference type="GO" id="GO:0005886">
    <property type="term" value="C:plasma membrane"/>
    <property type="evidence" value="ECO:0007669"/>
    <property type="project" value="UniProtKB-SubCell"/>
</dbReference>
<comment type="caution">
    <text evidence="12">The sequence shown here is derived from an EMBL/GenBank/DDBJ whole genome shotgun (WGS) entry which is preliminary data.</text>
</comment>
<dbReference type="PANTHER" id="PTHR11693:SF22">
    <property type="entry name" value="ATP SYNTHASE SUBUNIT GAMMA, MITOCHONDRIAL"/>
    <property type="match status" value="1"/>
</dbReference>
<evidence type="ECO:0000256" key="2">
    <source>
        <dbReference type="ARBA" id="ARBA00004170"/>
    </source>
</evidence>
<dbReference type="AlphaFoldDB" id="A0A934NFT2"/>
<keyword evidence="9 11" id="KW-0066">ATP synthesis</keyword>
<keyword evidence="7 11" id="KW-0472">Membrane</keyword>
<evidence type="ECO:0000256" key="8">
    <source>
        <dbReference type="ARBA" id="ARBA00023196"/>
    </source>
</evidence>
<gene>
    <name evidence="11 12" type="primary">atpG</name>
    <name evidence="12" type="ORF">JF922_24280</name>
</gene>
<dbReference type="PANTHER" id="PTHR11693">
    <property type="entry name" value="ATP SYNTHASE GAMMA CHAIN"/>
    <property type="match status" value="1"/>
</dbReference>
<evidence type="ECO:0000256" key="7">
    <source>
        <dbReference type="ARBA" id="ARBA00023136"/>
    </source>
</evidence>
<name>A0A934NFT2_9BACT</name>
<keyword evidence="11" id="KW-1003">Cell membrane</keyword>
<evidence type="ECO:0000256" key="4">
    <source>
        <dbReference type="ARBA" id="ARBA00022448"/>
    </source>
</evidence>
<dbReference type="FunFam" id="1.10.287.80:FF:000003">
    <property type="entry name" value="ATP synthase gamma chain, chloroplastic"/>
    <property type="match status" value="1"/>
</dbReference>
<accession>A0A934NFT2</accession>
<dbReference type="Pfam" id="PF00231">
    <property type="entry name" value="ATP-synt"/>
    <property type="match status" value="1"/>
</dbReference>
<comment type="subunit">
    <text evidence="11">F-type ATPases have 2 components, CF(1) - the catalytic core - and CF(0) - the membrane proton channel. CF(1) has five subunits: alpha(3), beta(3), gamma(1), delta(1), epsilon(1). CF(0) has three main subunits: a, b and c.</text>
</comment>
<comment type="similarity">
    <text evidence="3 11">Belongs to the ATPase gamma chain family.</text>
</comment>
<dbReference type="Gene3D" id="1.10.287.80">
    <property type="entry name" value="ATP synthase, gamma subunit, helix hairpin domain"/>
    <property type="match status" value="2"/>
</dbReference>
<dbReference type="GO" id="GO:0005524">
    <property type="term" value="F:ATP binding"/>
    <property type="evidence" value="ECO:0007669"/>
    <property type="project" value="UniProtKB-UniRule"/>
</dbReference>
<dbReference type="GO" id="GO:0042777">
    <property type="term" value="P:proton motive force-driven plasma membrane ATP synthesis"/>
    <property type="evidence" value="ECO:0007669"/>
    <property type="project" value="UniProtKB-UniRule"/>
</dbReference>
<dbReference type="PROSITE" id="PS00153">
    <property type="entry name" value="ATPASE_GAMMA"/>
    <property type="match status" value="1"/>
</dbReference>
<evidence type="ECO:0000256" key="3">
    <source>
        <dbReference type="ARBA" id="ARBA00007681"/>
    </source>
</evidence>
<dbReference type="CDD" id="cd12151">
    <property type="entry name" value="F1-ATPase_gamma"/>
    <property type="match status" value="1"/>
</dbReference>
<evidence type="ECO:0000256" key="11">
    <source>
        <dbReference type="HAMAP-Rule" id="MF_00815"/>
    </source>
</evidence>
<dbReference type="InterPro" id="IPR023632">
    <property type="entry name" value="ATP_synth_F1_gsu_CS"/>
</dbReference>
<organism evidence="12 13">
    <name type="scientific">Candidatus Nephthysia bennettiae</name>
    <dbReference type="NCBI Taxonomy" id="3127016"/>
    <lineage>
        <taxon>Bacteria</taxon>
        <taxon>Bacillati</taxon>
        <taxon>Candidatus Dormiibacterota</taxon>
        <taxon>Candidatus Dormibacteria</taxon>
        <taxon>Candidatus Dormibacterales</taxon>
        <taxon>Candidatus Dormibacteraceae</taxon>
        <taxon>Candidatus Nephthysia</taxon>
    </lineage>
</organism>
<keyword evidence="13" id="KW-1185">Reference proteome</keyword>
<reference evidence="12" key="1">
    <citation type="submission" date="2020-10" db="EMBL/GenBank/DDBJ databases">
        <title>Ca. Dormibacterota MAGs.</title>
        <authorList>
            <person name="Montgomery K."/>
        </authorList>
    </citation>
    <scope>NUCLEOTIDE SEQUENCE [LARGE SCALE GENOMIC DNA]</scope>
    <source>
        <strain evidence="12">SC8812_S17_10</strain>
    </source>
</reference>
<dbReference type="Gene3D" id="3.40.1380.10">
    <property type="match status" value="1"/>
</dbReference>
<dbReference type="RefSeq" id="WP_338205304.1">
    <property type="nucleotide sequence ID" value="NZ_JAEKNR010000237.1"/>
</dbReference>
<keyword evidence="5 11" id="KW-0375">Hydrogen ion transport</keyword>
<evidence type="ECO:0000313" key="13">
    <source>
        <dbReference type="Proteomes" id="UP000612893"/>
    </source>
</evidence>
<proteinExistence type="inferred from homology"/>
<dbReference type="InterPro" id="IPR000131">
    <property type="entry name" value="ATP_synth_F1_gsu"/>
</dbReference>
<evidence type="ECO:0000256" key="9">
    <source>
        <dbReference type="ARBA" id="ARBA00023310"/>
    </source>
</evidence>
<dbReference type="EMBL" id="JAEKNR010000237">
    <property type="protein sequence ID" value="MBJ7601177.1"/>
    <property type="molecule type" value="Genomic_DNA"/>
</dbReference>
<dbReference type="HAMAP" id="MF_00815">
    <property type="entry name" value="ATP_synth_gamma_bact"/>
    <property type="match status" value="1"/>
</dbReference>
<dbReference type="InterPro" id="IPR035968">
    <property type="entry name" value="ATP_synth_F1_ATPase_gsu"/>
</dbReference>
<protein>
    <recommendedName>
        <fullName evidence="11">ATP synthase gamma chain</fullName>
    </recommendedName>
    <alternativeName>
        <fullName evidence="11">ATP synthase F1 sector gamma subunit</fullName>
    </alternativeName>
    <alternativeName>
        <fullName evidence="11">F-ATPase gamma subunit</fullName>
    </alternativeName>
</protein>
<evidence type="ECO:0000256" key="1">
    <source>
        <dbReference type="ARBA" id="ARBA00003456"/>
    </source>
</evidence>